<name>A0A316FPX3_9ACTN</name>
<accession>A0A316FPX3</accession>
<protein>
    <submittedName>
        <fullName evidence="1">Uncharacterized protein</fullName>
    </submittedName>
</protein>
<proteinExistence type="predicted"/>
<organism evidence="1 2">
    <name type="scientific">Actinoplanes xinjiangensis</name>
    <dbReference type="NCBI Taxonomy" id="512350"/>
    <lineage>
        <taxon>Bacteria</taxon>
        <taxon>Bacillati</taxon>
        <taxon>Actinomycetota</taxon>
        <taxon>Actinomycetes</taxon>
        <taxon>Micromonosporales</taxon>
        <taxon>Micromonosporaceae</taxon>
        <taxon>Actinoplanes</taxon>
    </lineage>
</organism>
<reference evidence="1 2" key="1">
    <citation type="submission" date="2018-05" db="EMBL/GenBank/DDBJ databases">
        <title>Genomic Encyclopedia of Archaeal and Bacterial Type Strains, Phase II (KMG-II): from individual species to whole genera.</title>
        <authorList>
            <person name="Goeker M."/>
        </authorList>
    </citation>
    <scope>NUCLEOTIDE SEQUENCE [LARGE SCALE GENOMIC DNA]</scope>
    <source>
        <strain evidence="1 2">DSM 45184</strain>
    </source>
</reference>
<keyword evidence="2" id="KW-1185">Reference proteome</keyword>
<gene>
    <name evidence="1" type="ORF">BC793_103547</name>
</gene>
<evidence type="ECO:0000313" key="1">
    <source>
        <dbReference type="EMBL" id="PWK50659.1"/>
    </source>
</evidence>
<dbReference type="EMBL" id="QGGR01000003">
    <property type="protein sequence ID" value="PWK50659.1"/>
    <property type="molecule type" value="Genomic_DNA"/>
</dbReference>
<comment type="caution">
    <text evidence="1">The sequence shown here is derived from an EMBL/GenBank/DDBJ whole genome shotgun (WGS) entry which is preliminary data.</text>
</comment>
<evidence type="ECO:0000313" key="2">
    <source>
        <dbReference type="Proteomes" id="UP000245697"/>
    </source>
</evidence>
<dbReference type="Proteomes" id="UP000245697">
    <property type="component" value="Unassembled WGS sequence"/>
</dbReference>
<sequence length="135" mass="14628">MACVWIAAAPRTDGSAVEVANGRTYAFSVSGTPMDDLHPGAVRRTRVTVTNPYPFPIRVQHIEAHVAETSKWRCKPTSANLTVGSYLGKLPLTTPAHGRRDAGEFEARMPNTVANACQRATFRLAFTATATKADR</sequence>
<dbReference type="AlphaFoldDB" id="A0A316FPX3"/>